<dbReference type="SMART" id="SM00267">
    <property type="entry name" value="GGDEF"/>
    <property type="match status" value="1"/>
</dbReference>
<reference evidence="5 6" key="1">
    <citation type="submission" date="2021-03" db="EMBL/GenBank/DDBJ databases">
        <authorList>
            <person name="So Y."/>
        </authorList>
    </citation>
    <scope>NUCLEOTIDE SEQUENCE [LARGE SCALE GENOMIC DNA]</scope>
    <source>
        <strain evidence="5 6">SSH11</strain>
    </source>
</reference>
<dbReference type="PANTHER" id="PTHR44757:SF2">
    <property type="entry name" value="BIOFILM ARCHITECTURE MAINTENANCE PROTEIN MBAA"/>
    <property type="match status" value="1"/>
</dbReference>
<dbReference type="InterPro" id="IPR000160">
    <property type="entry name" value="GGDEF_dom"/>
</dbReference>
<evidence type="ECO:0000259" key="3">
    <source>
        <dbReference type="PROSITE" id="PS50883"/>
    </source>
</evidence>
<dbReference type="Pfam" id="PF00563">
    <property type="entry name" value="EAL"/>
    <property type="match status" value="1"/>
</dbReference>
<sequence>MKLRLTLIKKADASLLVAICLAACLLAGGAIFVSNRVAEYLFRRETIATAYAWATDLGTRIPELPKVLERHPPSPEAHVLLEMARHMGGVFRFKLFDRDGNLVLVSDDLTDPNLPASIAAERGRTTAAEGILRGEPLVETKKGVPPNRPEYYSEAYVPLLQSGSVIGIVEVYVDQTAKAALYAEAFFLIHIASIALAVLGSLLPAFVIRKKIRERRDAEARLRFLAHHDPLTALANRTGLTEKLRGALAQARRRDGQVAVLLLDLDRFKEVNDTLGHGAGDELLCQVTKRLKGALRQEDFIARLGGDEFAVIQVGATQPISAGKLATRLIDLVSAPYDLKGNSAACGVSIGISVGPEDGVTHETLLRNADIALYRAKDGGRGAACFFEPGMDATLRERHALEQDLRAAVASGGFQLHYQPLFSMPEREICGYEALLRWTRPLRGPTPPNDFIPLAEETGLIVPIGAWVLHAACRDAVSWADDRKISVNLSPGEFKRGDIVATVASALAESGLPPRRLELEVTERLLLEDTDAVLSKLQQLRAFGCSIAMDDFGTGYSSLGYLWRFPFDRIKIDRSFVSEMAYDAKAAAIVDTVLSLGRALNLEVTAEGVETEHQAAALNALGCGEAQGYLLGRPRSATEMDPCPPPPLAASATMS</sequence>
<comment type="caution">
    <text evidence="5">The sequence shown here is derived from an EMBL/GenBank/DDBJ whole genome shotgun (WGS) entry which is preliminary data.</text>
</comment>
<dbReference type="CDD" id="cd01948">
    <property type="entry name" value="EAL"/>
    <property type="match status" value="1"/>
</dbReference>
<evidence type="ECO:0000313" key="5">
    <source>
        <dbReference type="EMBL" id="MBP0447398.1"/>
    </source>
</evidence>
<dbReference type="InterPro" id="IPR029787">
    <property type="entry name" value="Nucleotide_cyclase"/>
</dbReference>
<dbReference type="SUPFAM" id="SSF55073">
    <property type="entry name" value="Nucleotide cyclase"/>
    <property type="match status" value="1"/>
</dbReference>
<dbReference type="InterPro" id="IPR001633">
    <property type="entry name" value="EAL_dom"/>
</dbReference>
<proteinExistence type="predicted"/>
<dbReference type="SMART" id="SM00052">
    <property type="entry name" value="EAL"/>
    <property type="match status" value="1"/>
</dbReference>
<dbReference type="CDD" id="cd01949">
    <property type="entry name" value="GGDEF"/>
    <property type="match status" value="1"/>
</dbReference>
<gene>
    <name evidence="5" type="ORF">J8J14_21795</name>
</gene>
<feature type="transmembrane region" description="Helical" evidence="2">
    <location>
        <begin position="185"/>
        <end position="208"/>
    </location>
</feature>
<dbReference type="InterPro" id="IPR052155">
    <property type="entry name" value="Biofilm_reg_signaling"/>
</dbReference>
<dbReference type="EMBL" id="JAGIZB010000034">
    <property type="protein sequence ID" value="MBP0447398.1"/>
    <property type="molecule type" value="Genomic_DNA"/>
</dbReference>
<evidence type="ECO:0000259" key="4">
    <source>
        <dbReference type="PROSITE" id="PS50887"/>
    </source>
</evidence>
<feature type="region of interest" description="Disordered" evidence="1">
    <location>
        <begin position="635"/>
        <end position="655"/>
    </location>
</feature>
<name>A0ABS4ALL4_9PROT</name>
<evidence type="ECO:0000256" key="1">
    <source>
        <dbReference type="SAM" id="MobiDB-lite"/>
    </source>
</evidence>
<protein>
    <submittedName>
        <fullName evidence="5">EAL domain-containing protein</fullName>
    </submittedName>
</protein>
<feature type="domain" description="EAL" evidence="3">
    <location>
        <begin position="398"/>
        <end position="648"/>
    </location>
</feature>
<dbReference type="Pfam" id="PF00990">
    <property type="entry name" value="GGDEF"/>
    <property type="match status" value="1"/>
</dbReference>
<feature type="domain" description="GGDEF" evidence="4">
    <location>
        <begin position="256"/>
        <end position="389"/>
    </location>
</feature>
<keyword evidence="2" id="KW-1133">Transmembrane helix</keyword>
<dbReference type="Gene3D" id="3.30.70.270">
    <property type="match status" value="1"/>
</dbReference>
<dbReference type="RefSeq" id="WP_209381668.1">
    <property type="nucleotide sequence ID" value="NZ_JAGIZB010000034.1"/>
</dbReference>
<dbReference type="NCBIfam" id="TIGR00254">
    <property type="entry name" value="GGDEF"/>
    <property type="match status" value="1"/>
</dbReference>
<keyword evidence="2" id="KW-0472">Membrane</keyword>
<organism evidence="5 6">
    <name type="scientific">Pararoseomonas baculiformis</name>
    <dbReference type="NCBI Taxonomy" id="2820812"/>
    <lineage>
        <taxon>Bacteria</taxon>
        <taxon>Pseudomonadati</taxon>
        <taxon>Pseudomonadota</taxon>
        <taxon>Alphaproteobacteria</taxon>
        <taxon>Acetobacterales</taxon>
        <taxon>Acetobacteraceae</taxon>
        <taxon>Pararoseomonas</taxon>
    </lineage>
</organism>
<keyword evidence="2" id="KW-0812">Transmembrane</keyword>
<dbReference type="SUPFAM" id="SSF141868">
    <property type="entry name" value="EAL domain-like"/>
    <property type="match status" value="1"/>
</dbReference>
<dbReference type="InterPro" id="IPR043128">
    <property type="entry name" value="Rev_trsase/Diguanyl_cyclase"/>
</dbReference>
<evidence type="ECO:0000256" key="2">
    <source>
        <dbReference type="SAM" id="Phobius"/>
    </source>
</evidence>
<evidence type="ECO:0000313" key="6">
    <source>
        <dbReference type="Proteomes" id="UP000681594"/>
    </source>
</evidence>
<dbReference type="PROSITE" id="PS50883">
    <property type="entry name" value="EAL"/>
    <property type="match status" value="1"/>
</dbReference>
<dbReference type="Gene3D" id="3.20.20.450">
    <property type="entry name" value="EAL domain"/>
    <property type="match status" value="1"/>
</dbReference>
<dbReference type="InterPro" id="IPR035919">
    <property type="entry name" value="EAL_sf"/>
</dbReference>
<keyword evidence="6" id="KW-1185">Reference proteome</keyword>
<dbReference type="PROSITE" id="PS50887">
    <property type="entry name" value="GGDEF"/>
    <property type="match status" value="1"/>
</dbReference>
<dbReference type="Proteomes" id="UP000681594">
    <property type="component" value="Unassembled WGS sequence"/>
</dbReference>
<dbReference type="PANTHER" id="PTHR44757">
    <property type="entry name" value="DIGUANYLATE CYCLASE DGCP"/>
    <property type="match status" value="1"/>
</dbReference>
<accession>A0ABS4ALL4</accession>